<dbReference type="SUPFAM" id="SSF89028">
    <property type="entry name" value="Cobalamin adenosyltransferase-like"/>
    <property type="match status" value="1"/>
</dbReference>
<keyword evidence="4" id="KW-0169">Cobalamin biosynthesis</keyword>
<dbReference type="Gene3D" id="1.20.1200.10">
    <property type="entry name" value="Cobalamin adenosyltransferase-like"/>
    <property type="match status" value="1"/>
</dbReference>
<proteinExistence type="inferred from homology"/>
<dbReference type="RefSeq" id="WP_038047622.1">
    <property type="nucleotide sequence ID" value="NZ_JMFG01000008.1"/>
</dbReference>
<name>A0A7C2S6I7_9BACT</name>
<evidence type="ECO:0000256" key="2">
    <source>
        <dbReference type="ARBA" id="ARBA00022741"/>
    </source>
</evidence>
<gene>
    <name evidence="6" type="ORF">ENP06_02365</name>
    <name evidence="7" type="ORF">ENQ31_01940</name>
</gene>
<keyword evidence="2 4" id="KW-0547">Nucleotide-binding</keyword>
<dbReference type="AlphaFoldDB" id="A0A7C2S6I7"/>
<dbReference type="PANTHER" id="PTHR12213:SF0">
    <property type="entry name" value="CORRINOID ADENOSYLTRANSFERASE MMAB"/>
    <property type="match status" value="1"/>
</dbReference>
<feature type="domain" description="Cobalamin adenosyltransferase-like" evidence="5">
    <location>
        <begin position="3"/>
        <end position="163"/>
    </location>
</feature>
<dbReference type="EMBL" id="DSHW01000176">
    <property type="protein sequence ID" value="HEQ88238.1"/>
    <property type="molecule type" value="Genomic_DNA"/>
</dbReference>
<dbReference type="GO" id="GO:0009236">
    <property type="term" value="P:cobalamin biosynthetic process"/>
    <property type="evidence" value="ECO:0007669"/>
    <property type="project" value="UniProtKB-UniRule"/>
</dbReference>
<comment type="pathway">
    <text evidence="4">Cofactor biosynthesis; adenosylcobalamin biosynthesis; adenosylcobalamin from cob(II)yrinate a,c-diamide: step 2/7.</text>
</comment>
<dbReference type="GO" id="GO:0008817">
    <property type="term" value="F:corrinoid adenosyltransferase activity"/>
    <property type="evidence" value="ECO:0007669"/>
    <property type="project" value="UniProtKB-UniRule"/>
</dbReference>
<keyword evidence="1 4" id="KW-0808">Transferase</keyword>
<dbReference type="Pfam" id="PF01923">
    <property type="entry name" value="Cob_adeno_trans"/>
    <property type="match status" value="1"/>
</dbReference>
<evidence type="ECO:0000313" key="6">
    <source>
        <dbReference type="EMBL" id="HEQ88238.1"/>
    </source>
</evidence>
<organism evidence="7">
    <name type="scientific">Thermoanaerobaculum aquaticum</name>
    <dbReference type="NCBI Taxonomy" id="1312852"/>
    <lineage>
        <taxon>Bacteria</taxon>
        <taxon>Pseudomonadati</taxon>
        <taxon>Acidobacteriota</taxon>
        <taxon>Thermoanaerobaculia</taxon>
        <taxon>Thermoanaerobaculales</taxon>
        <taxon>Thermoanaerobaculaceae</taxon>
        <taxon>Thermoanaerobaculum</taxon>
    </lineage>
</organism>
<dbReference type="OrthoDB" id="9778896at2"/>
<sequence length="176" mass="19343">MRVYTRTGDGGYTALGSGERVPKWEPRVSAYGDLDEVNSWVGMLRAEGVPSEADAHLERAQRALFSLGSVLAGSPRGFLSPDAADVTWLENWIDRMSAELPPLKNFVLPGGSRSAAVAHLCRTVTRRAERAVAALGIEDEVVGTAVRFLNRFSDALFVLARWLNHLQGGREILWHE</sequence>
<dbReference type="UniPathway" id="UPA00148">
    <property type="reaction ID" value="UER00233"/>
</dbReference>
<comment type="caution">
    <text evidence="7">The sequence shown here is derived from an EMBL/GenBank/DDBJ whole genome shotgun (WGS) entry which is preliminary data.</text>
</comment>
<dbReference type="PANTHER" id="PTHR12213">
    <property type="entry name" value="CORRINOID ADENOSYLTRANSFERASE"/>
    <property type="match status" value="1"/>
</dbReference>
<evidence type="ECO:0000256" key="3">
    <source>
        <dbReference type="ARBA" id="ARBA00022840"/>
    </source>
</evidence>
<dbReference type="InterPro" id="IPR036451">
    <property type="entry name" value="CblAdoTrfase-like_sf"/>
</dbReference>
<dbReference type="EC" id="2.5.1.17" evidence="4"/>
<dbReference type="EMBL" id="DSMR01000135">
    <property type="protein sequence ID" value="HET46913.1"/>
    <property type="molecule type" value="Genomic_DNA"/>
</dbReference>
<evidence type="ECO:0000313" key="7">
    <source>
        <dbReference type="EMBL" id="HET46913.1"/>
    </source>
</evidence>
<protein>
    <recommendedName>
        <fullName evidence="4">Corrinoid adenosyltransferase</fullName>
        <ecNumber evidence="4">2.5.1.17</ecNumber>
    </recommendedName>
    <alternativeName>
        <fullName evidence="4">Cob(II)alamin adenosyltransferase</fullName>
    </alternativeName>
    <alternativeName>
        <fullName evidence="4">Cob(II)yrinic acid a,c-diamide adenosyltransferase</fullName>
    </alternativeName>
    <alternativeName>
        <fullName evidence="4">Cobinamide/cobalamin adenosyltransferase</fullName>
    </alternativeName>
</protein>
<dbReference type="GO" id="GO:0005524">
    <property type="term" value="F:ATP binding"/>
    <property type="evidence" value="ECO:0007669"/>
    <property type="project" value="UniProtKB-UniRule"/>
</dbReference>
<evidence type="ECO:0000256" key="1">
    <source>
        <dbReference type="ARBA" id="ARBA00022679"/>
    </source>
</evidence>
<comment type="similarity">
    <text evidence="4">Belongs to the Cob(I)alamin adenosyltransferase family.</text>
</comment>
<comment type="catalytic activity">
    <reaction evidence="4">
        <text>2 cob(II)yrinate a,c diamide + reduced [electron-transfer flavoprotein] + 2 ATP = 2 adenosylcob(III)yrinate a,c-diamide + 2 triphosphate + oxidized [electron-transfer flavoprotein] + 3 H(+)</text>
        <dbReference type="Rhea" id="RHEA:11528"/>
        <dbReference type="Rhea" id="RHEA-COMP:10685"/>
        <dbReference type="Rhea" id="RHEA-COMP:10686"/>
        <dbReference type="ChEBI" id="CHEBI:15378"/>
        <dbReference type="ChEBI" id="CHEBI:18036"/>
        <dbReference type="ChEBI" id="CHEBI:30616"/>
        <dbReference type="ChEBI" id="CHEBI:57692"/>
        <dbReference type="ChEBI" id="CHEBI:58307"/>
        <dbReference type="ChEBI" id="CHEBI:58503"/>
        <dbReference type="ChEBI" id="CHEBI:58537"/>
        <dbReference type="EC" id="2.5.1.17"/>
    </reaction>
</comment>
<evidence type="ECO:0000259" key="5">
    <source>
        <dbReference type="Pfam" id="PF01923"/>
    </source>
</evidence>
<keyword evidence="3 4" id="KW-0067">ATP-binding</keyword>
<dbReference type="InterPro" id="IPR016030">
    <property type="entry name" value="CblAdoTrfase-like"/>
</dbReference>
<accession>A0A7C2S6I7</accession>
<evidence type="ECO:0000256" key="4">
    <source>
        <dbReference type="RuleBase" id="RU366026"/>
    </source>
</evidence>
<comment type="catalytic activity">
    <reaction evidence="4">
        <text>2 cob(II)alamin + reduced [electron-transfer flavoprotein] + 2 ATP = 2 adenosylcob(III)alamin + 2 triphosphate + oxidized [electron-transfer flavoprotein] + 3 H(+)</text>
        <dbReference type="Rhea" id="RHEA:28671"/>
        <dbReference type="Rhea" id="RHEA-COMP:10685"/>
        <dbReference type="Rhea" id="RHEA-COMP:10686"/>
        <dbReference type="ChEBI" id="CHEBI:15378"/>
        <dbReference type="ChEBI" id="CHEBI:16304"/>
        <dbReference type="ChEBI" id="CHEBI:18036"/>
        <dbReference type="ChEBI" id="CHEBI:18408"/>
        <dbReference type="ChEBI" id="CHEBI:30616"/>
        <dbReference type="ChEBI" id="CHEBI:57692"/>
        <dbReference type="ChEBI" id="CHEBI:58307"/>
        <dbReference type="EC" id="2.5.1.17"/>
    </reaction>
</comment>
<dbReference type="NCBIfam" id="TIGR00636">
    <property type="entry name" value="PduO_Nterm"/>
    <property type="match status" value="1"/>
</dbReference>
<reference evidence="7" key="1">
    <citation type="journal article" date="2020" name="mSystems">
        <title>Genome- and Community-Level Interaction Insights into Carbon Utilization and Element Cycling Functions of Hydrothermarchaeota in Hydrothermal Sediment.</title>
        <authorList>
            <person name="Zhou Z."/>
            <person name="Liu Y."/>
            <person name="Xu W."/>
            <person name="Pan J."/>
            <person name="Luo Z.H."/>
            <person name="Li M."/>
        </authorList>
    </citation>
    <scope>NUCLEOTIDE SEQUENCE [LARGE SCALE GENOMIC DNA]</scope>
    <source>
        <strain evidence="6">SpSt-186</strain>
        <strain evidence="7">SpSt-299</strain>
    </source>
</reference>
<dbReference type="InterPro" id="IPR029499">
    <property type="entry name" value="PduO-typ"/>
</dbReference>